<reference evidence="4 5" key="1">
    <citation type="submission" date="2014-04" db="EMBL/GenBank/DDBJ databases">
        <authorList>
            <consortium name="DOE Joint Genome Institute"/>
            <person name="Kuo A."/>
            <person name="Tarkka M."/>
            <person name="Buscot F."/>
            <person name="Kohler A."/>
            <person name="Nagy L.G."/>
            <person name="Floudas D."/>
            <person name="Copeland A."/>
            <person name="Barry K.W."/>
            <person name="Cichocki N."/>
            <person name="Veneault-Fourrey C."/>
            <person name="LaButti K."/>
            <person name="Lindquist E.A."/>
            <person name="Lipzen A."/>
            <person name="Lundell T."/>
            <person name="Morin E."/>
            <person name="Murat C."/>
            <person name="Sun H."/>
            <person name="Tunlid A."/>
            <person name="Henrissat B."/>
            <person name="Grigoriev I.V."/>
            <person name="Hibbett D.S."/>
            <person name="Martin F."/>
            <person name="Nordberg H.P."/>
            <person name="Cantor M.N."/>
            <person name="Hua S.X."/>
        </authorList>
    </citation>
    <scope>NUCLEOTIDE SEQUENCE [LARGE SCALE GENOMIC DNA]</scope>
    <source>
        <strain evidence="4 5">F 1598</strain>
    </source>
</reference>
<dbReference type="Proteomes" id="UP000054166">
    <property type="component" value="Unassembled WGS sequence"/>
</dbReference>
<dbReference type="OrthoDB" id="2973393at2759"/>
<feature type="compositionally biased region" description="Basic and acidic residues" evidence="1">
    <location>
        <begin position="17"/>
        <end position="31"/>
    </location>
</feature>
<accession>A0A0C3GEJ6</accession>
<feature type="transmembrane region" description="Helical" evidence="2">
    <location>
        <begin position="190"/>
        <end position="213"/>
    </location>
</feature>
<keyword evidence="2" id="KW-1133">Transmembrane helix</keyword>
<organism evidence="4 5">
    <name type="scientific">Piloderma croceum (strain F 1598)</name>
    <dbReference type="NCBI Taxonomy" id="765440"/>
    <lineage>
        <taxon>Eukaryota</taxon>
        <taxon>Fungi</taxon>
        <taxon>Dikarya</taxon>
        <taxon>Basidiomycota</taxon>
        <taxon>Agaricomycotina</taxon>
        <taxon>Agaricomycetes</taxon>
        <taxon>Agaricomycetidae</taxon>
        <taxon>Atheliales</taxon>
        <taxon>Atheliaceae</taxon>
        <taxon>Piloderma</taxon>
    </lineage>
</organism>
<name>A0A0C3GEJ6_PILCF</name>
<dbReference type="AlphaFoldDB" id="A0A0C3GEJ6"/>
<protein>
    <recommendedName>
        <fullName evidence="3">DUF6535 domain-containing protein</fullName>
    </recommendedName>
</protein>
<feature type="transmembrane region" description="Helical" evidence="2">
    <location>
        <begin position="325"/>
        <end position="349"/>
    </location>
</feature>
<feature type="domain" description="DUF6535" evidence="3">
    <location>
        <begin position="166"/>
        <end position="320"/>
    </location>
</feature>
<keyword evidence="5" id="KW-1185">Reference proteome</keyword>
<reference evidence="5" key="2">
    <citation type="submission" date="2015-01" db="EMBL/GenBank/DDBJ databases">
        <title>Evolutionary Origins and Diversification of the Mycorrhizal Mutualists.</title>
        <authorList>
            <consortium name="DOE Joint Genome Institute"/>
            <consortium name="Mycorrhizal Genomics Consortium"/>
            <person name="Kohler A."/>
            <person name="Kuo A."/>
            <person name="Nagy L.G."/>
            <person name="Floudas D."/>
            <person name="Copeland A."/>
            <person name="Barry K.W."/>
            <person name="Cichocki N."/>
            <person name="Veneault-Fourrey C."/>
            <person name="LaButti K."/>
            <person name="Lindquist E.A."/>
            <person name="Lipzen A."/>
            <person name="Lundell T."/>
            <person name="Morin E."/>
            <person name="Murat C."/>
            <person name="Riley R."/>
            <person name="Ohm R."/>
            <person name="Sun H."/>
            <person name="Tunlid A."/>
            <person name="Henrissat B."/>
            <person name="Grigoriev I.V."/>
            <person name="Hibbett D.S."/>
            <person name="Martin F."/>
        </authorList>
    </citation>
    <scope>NUCLEOTIDE SEQUENCE [LARGE SCALE GENOMIC DNA]</scope>
    <source>
        <strain evidence="5">F 1598</strain>
    </source>
</reference>
<feature type="compositionally biased region" description="Polar residues" evidence="1">
    <location>
        <begin position="117"/>
        <end position="128"/>
    </location>
</feature>
<dbReference type="InParanoid" id="A0A0C3GEJ6"/>
<dbReference type="InterPro" id="IPR045338">
    <property type="entry name" value="DUF6535"/>
</dbReference>
<feature type="region of interest" description="Disordered" evidence="1">
    <location>
        <begin position="1"/>
        <end position="41"/>
    </location>
</feature>
<evidence type="ECO:0000256" key="1">
    <source>
        <dbReference type="SAM" id="MobiDB-lite"/>
    </source>
</evidence>
<dbReference type="Pfam" id="PF20153">
    <property type="entry name" value="DUF6535"/>
    <property type="match status" value="1"/>
</dbReference>
<evidence type="ECO:0000259" key="3">
    <source>
        <dbReference type="Pfam" id="PF20153"/>
    </source>
</evidence>
<evidence type="ECO:0000256" key="2">
    <source>
        <dbReference type="SAM" id="Phobius"/>
    </source>
</evidence>
<sequence>MIPPVGLFTSSDSSENTADRSESSADPESLRPQRRLSTITRARRSLETIAESVNTLKGFLDGPVRILDGDIVEEPREFEQSSPQQSPAIVTSHAPTTNQSDRPRRPVPRKSYDFRRTTSLSPEQSPPHSQIFPKRADSQPFSMLNQALADHDLPEDGDAEALEHIWWTYAQEATKFDNNRISHLHKTLDVILIFSAIFSAIITPFIAESYKFLEGQTSSPAFFGRGGWTVRVNAMWFGSLILSLIAGLFSIHCKMWLDGYGVDLAFNGVANDLNNACRLRQYRYQGMQKYCIPGMIGVPPVLLYASLGFFAIGLVDFLWHLNRGIAIYLAILCGLVLIFHVVTTSIPCFTTRSPFKTPLSHLVGNLWRGLWEWRRPKGLMERDERKDIDEHGDELDARSLKWLIQHTQSEEVYLAALKAARAFRHQQAQASALSVEKPTPSSYAENGVA</sequence>
<dbReference type="STRING" id="765440.A0A0C3GEJ6"/>
<gene>
    <name evidence="4" type="ORF">PILCRDRAFT_812957</name>
</gene>
<keyword evidence="2" id="KW-0472">Membrane</keyword>
<feature type="region of interest" description="Disordered" evidence="1">
    <location>
        <begin position="76"/>
        <end position="135"/>
    </location>
</feature>
<dbReference type="EMBL" id="KN832975">
    <property type="protein sequence ID" value="KIM89061.1"/>
    <property type="molecule type" value="Genomic_DNA"/>
</dbReference>
<feature type="transmembrane region" description="Helical" evidence="2">
    <location>
        <begin position="290"/>
        <end position="319"/>
    </location>
</feature>
<keyword evidence="2" id="KW-0812">Transmembrane</keyword>
<proteinExistence type="predicted"/>
<evidence type="ECO:0000313" key="5">
    <source>
        <dbReference type="Proteomes" id="UP000054166"/>
    </source>
</evidence>
<feature type="transmembrane region" description="Helical" evidence="2">
    <location>
        <begin position="233"/>
        <end position="251"/>
    </location>
</feature>
<feature type="compositionally biased region" description="Polar residues" evidence="1">
    <location>
        <begin position="80"/>
        <end position="100"/>
    </location>
</feature>
<evidence type="ECO:0000313" key="4">
    <source>
        <dbReference type="EMBL" id="KIM89061.1"/>
    </source>
</evidence>
<dbReference type="HOGENOM" id="CLU_609893_0_0_1"/>